<keyword evidence="4" id="KW-1185">Reference proteome</keyword>
<evidence type="ECO:0000313" key="3">
    <source>
        <dbReference type="EMBL" id="KAJ8031557.1"/>
    </source>
</evidence>
<dbReference type="Proteomes" id="UP001152320">
    <property type="component" value="Chromosome 12"/>
</dbReference>
<dbReference type="PROSITE" id="PS50935">
    <property type="entry name" value="SSB"/>
    <property type="match status" value="1"/>
</dbReference>
<dbReference type="SUPFAM" id="SSF50249">
    <property type="entry name" value="Nucleic acid-binding proteins"/>
    <property type="match status" value="1"/>
</dbReference>
<sequence>MFPTRLTILPQVLRCIHTSAIRSADKMARERCLNKVTLLGRIGTIDMIGKESNHPFVNMTLATHNYYKSEITSLSDNNKRSCDYLFVTAESEEFTQYTEWHKVKIFKPSLRDTVYIYAASGTRVLVEGELRYRTYTNDSDITTKEAYINAGWLFKCSIQLGKQ</sequence>
<organism evidence="3 4">
    <name type="scientific">Holothuria leucospilota</name>
    <name type="common">Black long sea cucumber</name>
    <name type="synonym">Mertensiothuria leucospilota</name>
    <dbReference type="NCBI Taxonomy" id="206669"/>
    <lineage>
        <taxon>Eukaryota</taxon>
        <taxon>Metazoa</taxon>
        <taxon>Echinodermata</taxon>
        <taxon>Eleutherozoa</taxon>
        <taxon>Echinozoa</taxon>
        <taxon>Holothuroidea</taxon>
        <taxon>Aspidochirotacea</taxon>
        <taxon>Aspidochirotida</taxon>
        <taxon>Holothuriidae</taxon>
        <taxon>Holothuria</taxon>
    </lineage>
</organism>
<dbReference type="Pfam" id="PF00436">
    <property type="entry name" value="SSB"/>
    <property type="match status" value="1"/>
</dbReference>
<gene>
    <name evidence="3" type="ORF">HOLleu_24787</name>
</gene>
<dbReference type="GO" id="GO:0003697">
    <property type="term" value="F:single-stranded DNA binding"/>
    <property type="evidence" value="ECO:0007669"/>
    <property type="project" value="InterPro"/>
</dbReference>
<dbReference type="CDD" id="cd04496">
    <property type="entry name" value="SSB_OBF"/>
    <property type="match status" value="1"/>
</dbReference>
<dbReference type="PANTHER" id="PTHR10302:SF0">
    <property type="entry name" value="SINGLE-STRANDED DNA-BINDING PROTEIN, MITOCHONDRIAL"/>
    <property type="match status" value="1"/>
</dbReference>
<dbReference type="EMBL" id="JAIZAY010000012">
    <property type="protein sequence ID" value="KAJ8031557.1"/>
    <property type="molecule type" value="Genomic_DNA"/>
</dbReference>
<dbReference type="GO" id="GO:0042645">
    <property type="term" value="C:mitochondrial nucleoid"/>
    <property type="evidence" value="ECO:0007669"/>
    <property type="project" value="TreeGrafter"/>
</dbReference>
<proteinExistence type="predicted"/>
<comment type="caution">
    <text evidence="3">The sequence shown here is derived from an EMBL/GenBank/DDBJ whole genome shotgun (WGS) entry which is preliminary data.</text>
</comment>
<reference evidence="3" key="1">
    <citation type="submission" date="2021-10" db="EMBL/GenBank/DDBJ databases">
        <title>Tropical sea cucumber genome reveals ecological adaptation and Cuvierian tubules defense mechanism.</title>
        <authorList>
            <person name="Chen T."/>
        </authorList>
    </citation>
    <scope>NUCLEOTIDE SEQUENCE</scope>
    <source>
        <strain evidence="3">Nanhai2018</strain>
        <tissue evidence="3">Muscle</tissue>
    </source>
</reference>
<dbReference type="PANTHER" id="PTHR10302">
    <property type="entry name" value="SINGLE-STRANDED DNA-BINDING PROTEIN"/>
    <property type="match status" value="1"/>
</dbReference>
<dbReference type="InterPro" id="IPR012340">
    <property type="entry name" value="NA-bd_OB-fold"/>
</dbReference>
<accession>A0A9Q1H1F9</accession>
<dbReference type="OrthoDB" id="1078367at2759"/>
<protein>
    <submittedName>
        <fullName evidence="3">Single-stranded DNA-binding protein, mitochondrial</fullName>
    </submittedName>
</protein>
<name>A0A9Q1H1F9_HOLLE</name>
<keyword evidence="1 2" id="KW-0238">DNA-binding</keyword>
<dbReference type="InterPro" id="IPR000424">
    <property type="entry name" value="Primosome_PriB/ssb"/>
</dbReference>
<evidence type="ECO:0000256" key="1">
    <source>
        <dbReference type="ARBA" id="ARBA00023125"/>
    </source>
</evidence>
<dbReference type="InterPro" id="IPR011344">
    <property type="entry name" value="ssDNA-bd"/>
</dbReference>
<evidence type="ECO:0000256" key="2">
    <source>
        <dbReference type="PROSITE-ProRule" id="PRU00252"/>
    </source>
</evidence>
<dbReference type="Gene3D" id="2.40.50.140">
    <property type="entry name" value="Nucleic acid-binding proteins"/>
    <property type="match status" value="1"/>
</dbReference>
<dbReference type="GO" id="GO:0006264">
    <property type="term" value="P:mitochondrial DNA replication"/>
    <property type="evidence" value="ECO:0007669"/>
    <property type="project" value="TreeGrafter"/>
</dbReference>
<dbReference type="AlphaFoldDB" id="A0A9Q1H1F9"/>
<evidence type="ECO:0000313" key="4">
    <source>
        <dbReference type="Proteomes" id="UP001152320"/>
    </source>
</evidence>